<dbReference type="EMBL" id="JALLBG020000178">
    <property type="protein sequence ID" value="KAL3760641.1"/>
    <property type="molecule type" value="Genomic_DNA"/>
</dbReference>
<name>A0ABD3MFB4_9STRA</name>
<accession>A0ABD3MFB4</accession>
<proteinExistence type="predicted"/>
<keyword evidence="3" id="KW-1185">Reference proteome</keyword>
<evidence type="ECO:0000256" key="1">
    <source>
        <dbReference type="SAM" id="MobiDB-lite"/>
    </source>
</evidence>
<evidence type="ECO:0000313" key="3">
    <source>
        <dbReference type="Proteomes" id="UP001530293"/>
    </source>
</evidence>
<gene>
    <name evidence="2" type="ORF">ACHAWU_002463</name>
</gene>
<evidence type="ECO:0000313" key="2">
    <source>
        <dbReference type="EMBL" id="KAL3760641.1"/>
    </source>
</evidence>
<organism evidence="2 3">
    <name type="scientific">Discostella pseudostelligera</name>
    <dbReference type="NCBI Taxonomy" id="259834"/>
    <lineage>
        <taxon>Eukaryota</taxon>
        <taxon>Sar</taxon>
        <taxon>Stramenopiles</taxon>
        <taxon>Ochrophyta</taxon>
        <taxon>Bacillariophyta</taxon>
        <taxon>Coscinodiscophyceae</taxon>
        <taxon>Thalassiosirophycidae</taxon>
        <taxon>Stephanodiscales</taxon>
        <taxon>Stephanodiscaceae</taxon>
        <taxon>Discostella</taxon>
    </lineage>
</organism>
<protein>
    <submittedName>
        <fullName evidence="2">Uncharacterized protein</fullName>
    </submittedName>
</protein>
<feature type="region of interest" description="Disordered" evidence="1">
    <location>
        <begin position="369"/>
        <end position="403"/>
    </location>
</feature>
<sequence length="414" mass="45312">MASIDENSSTALISPLTLSSMGETNADYHRRANDVVCGASSHTHNASHHHQHHHHLPIDSATTYLLKKAASMLWRMVKEIDWDESARALADLNALVSSAISLHFYSLVRVLHVVSDFGVDCSYYDTNPCDGNEASPTMIRTHTSNYLSSCKPTSMDIPVACGLAFQKSDLSLNDSNRRMDFVITQLEVSRMKADSFNDDIEGISSSILPHIPNTSTSLQLQDDQSLNGSTICSSCNEDEEDVDDFLLRNADIIEDYIANTENSNEEAAGGVGVPLVVGGDLPQFSWMIVPTDPNEDLERQLSRSSSMCKSNADSIVDNNGKIFTTPSNTFDDDAICQVPYQDDGGGDANQLCVLCQHDDDVEMRLIPPSSQNQEIATNDDDDLQVELSTPPSPPPHSPTSAFKRFGYFFSGHGN</sequence>
<dbReference type="AlphaFoldDB" id="A0ABD3MFB4"/>
<reference evidence="2 3" key="1">
    <citation type="submission" date="2024-10" db="EMBL/GenBank/DDBJ databases">
        <title>Updated reference genomes for cyclostephanoid diatoms.</title>
        <authorList>
            <person name="Roberts W.R."/>
            <person name="Alverson A.J."/>
        </authorList>
    </citation>
    <scope>NUCLEOTIDE SEQUENCE [LARGE SCALE GENOMIC DNA]</scope>
    <source>
        <strain evidence="2 3">AJA232-27</strain>
    </source>
</reference>
<comment type="caution">
    <text evidence="2">The sequence shown here is derived from an EMBL/GenBank/DDBJ whole genome shotgun (WGS) entry which is preliminary data.</text>
</comment>
<dbReference type="Proteomes" id="UP001530293">
    <property type="component" value="Unassembled WGS sequence"/>
</dbReference>